<protein>
    <submittedName>
        <fullName evidence="4">GNAT family N-acetyltransferase</fullName>
        <ecNumber evidence="4">2.3.1.-</ecNumber>
    </submittedName>
</protein>
<dbReference type="EC" id="2.3.1.-" evidence="4"/>
<reference evidence="4" key="2">
    <citation type="submission" date="2021-04" db="EMBL/GenBank/DDBJ databases">
        <authorList>
            <person name="Gilroy R."/>
        </authorList>
    </citation>
    <scope>NUCLEOTIDE SEQUENCE</scope>
    <source>
        <strain evidence="4">ChiSjej3B21-8574</strain>
    </source>
</reference>
<dbReference type="CDD" id="cd04301">
    <property type="entry name" value="NAT_SF"/>
    <property type="match status" value="1"/>
</dbReference>
<evidence type="ECO:0000256" key="2">
    <source>
        <dbReference type="ARBA" id="ARBA00023315"/>
    </source>
</evidence>
<keyword evidence="1 4" id="KW-0808">Transferase</keyword>
<gene>
    <name evidence="4" type="ORF">H9754_03855</name>
</gene>
<dbReference type="PROSITE" id="PS51186">
    <property type="entry name" value="GNAT"/>
    <property type="match status" value="1"/>
</dbReference>
<dbReference type="Gene3D" id="3.40.630.30">
    <property type="match status" value="1"/>
</dbReference>
<accession>A0A9D2PF86</accession>
<reference evidence="4" key="1">
    <citation type="journal article" date="2021" name="PeerJ">
        <title>Extensive microbial diversity within the chicken gut microbiome revealed by metagenomics and culture.</title>
        <authorList>
            <person name="Gilroy R."/>
            <person name="Ravi A."/>
            <person name="Getino M."/>
            <person name="Pursley I."/>
            <person name="Horton D.L."/>
            <person name="Alikhan N.F."/>
            <person name="Baker D."/>
            <person name="Gharbi K."/>
            <person name="Hall N."/>
            <person name="Watson M."/>
            <person name="Adriaenssens E.M."/>
            <person name="Foster-Nyarko E."/>
            <person name="Jarju S."/>
            <person name="Secka A."/>
            <person name="Antonio M."/>
            <person name="Oren A."/>
            <person name="Chaudhuri R.R."/>
            <person name="La Ragione R."/>
            <person name="Hildebrand F."/>
            <person name="Pallen M.J."/>
        </authorList>
    </citation>
    <scope>NUCLEOTIDE SEQUENCE</scope>
    <source>
        <strain evidence="4">ChiSjej3B21-8574</strain>
    </source>
</reference>
<sequence length="143" mass="16718">MIRKFQKTDIDRVADIWLNGNLEAHSFIPAGYWKDNFDMVKKMLESAEIYVYEDEKGIQGFAGLNGCHIEGIFVEGKERSKGIGRQLLEFVKNIKEQLSLNVYMKNEKAMKFYLREGFIIQEKGVDPDTGEQDCRMIWKQQEK</sequence>
<keyword evidence="2 4" id="KW-0012">Acyltransferase</keyword>
<comment type="caution">
    <text evidence="4">The sequence shown here is derived from an EMBL/GenBank/DDBJ whole genome shotgun (WGS) entry which is preliminary data.</text>
</comment>
<dbReference type="PANTHER" id="PTHR43800">
    <property type="entry name" value="PEPTIDYL-LYSINE N-ACETYLTRANSFERASE YJAB"/>
    <property type="match status" value="1"/>
</dbReference>
<dbReference type="Proteomes" id="UP000823904">
    <property type="component" value="Unassembled WGS sequence"/>
</dbReference>
<dbReference type="Pfam" id="PF13508">
    <property type="entry name" value="Acetyltransf_7"/>
    <property type="match status" value="1"/>
</dbReference>
<dbReference type="AlphaFoldDB" id="A0A9D2PF86"/>
<evidence type="ECO:0000259" key="3">
    <source>
        <dbReference type="PROSITE" id="PS51186"/>
    </source>
</evidence>
<dbReference type="GO" id="GO:0016747">
    <property type="term" value="F:acyltransferase activity, transferring groups other than amino-acyl groups"/>
    <property type="evidence" value="ECO:0007669"/>
    <property type="project" value="InterPro"/>
</dbReference>
<dbReference type="PANTHER" id="PTHR43800:SF1">
    <property type="entry name" value="PEPTIDYL-LYSINE N-ACETYLTRANSFERASE YJAB"/>
    <property type="match status" value="1"/>
</dbReference>
<evidence type="ECO:0000313" key="5">
    <source>
        <dbReference type="Proteomes" id="UP000823904"/>
    </source>
</evidence>
<dbReference type="SUPFAM" id="SSF55729">
    <property type="entry name" value="Acyl-CoA N-acyltransferases (Nat)"/>
    <property type="match status" value="1"/>
</dbReference>
<dbReference type="InterPro" id="IPR000182">
    <property type="entry name" value="GNAT_dom"/>
</dbReference>
<dbReference type="InterPro" id="IPR016181">
    <property type="entry name" value="Acyl_CoA_acyltransferase"/>
</dbReference>
<feature type="domain" description="N-acetyltransferase" evidence="3">
    <location>
        <begin position="1"/>
        <end position="141"/>
    </location>
</feature>
<evidence type="ECO:0000313" key="4">
    <source>
        <dbReference type="EMBL" id="HJC49705.1"/>
    </source>
</evidence>
<dbReference type="EMBL" id="DWWD01000020">
    <property type="protein sequence ID" value="HJC49705.1"/>
    <property type="molecule type" value="Genomic_DNA"/>
</dbReference>
<evidence type="ECO:0000256" key="1">
    <source>
        <dbReference type="ARBA" id="ARBA00022679"/>
    </source>
</evidence>
<name>A0A9D2PF86_9FIRM</name>
<proteinExistence type="predicted"/>
<organism evidence="4 5">
    <name type="scientific">Candidatus Anaerostipes avistercoris</name>
    <dbReference type="NCBI Taxonomy" id="2838462"/>
    <lineage>
        <taxon>Bacteria</taxon>
        <taxon>Bacillati</taxon>
        <taxon>Bacillota</taxon>
        <taxon>Clostridia</taxon>
        <taxon>Lachnospirales</taxon>
        <taxon>Lachnospiraceae</taxon>
        <taxon>Anaerostipes</taxon>
    </lineage>
</organism>